<keyword evidence="2 6" id="KW-0698">rRNA processing</keyword>
<comment type="similarity">
    <text evidence="6">Belongs to the methyltransferase superfamily. RlmKL family.</text>
</comment>
<dbReference type="Pfam" id="PF02926">
    <property type="entry name" value="THUMP"/>
    <property type="match status" value="1"/>
</dbReference>
<comment type="function">
    <text evidence="6">Specifically methylates the guanine in position 2445 (m2G2445) and the guanine in position 2069 (m7G2069) of 23S rRNA.</text>
</comment>
<dbReference type="GO" id="GO:0052915">
    <property type="term" value="F:23S rRNA (guanine(2445)-N(2))-methyltransferase activity"/>
    <property type="evidence" value="ECO:0007669"/>
    <property type="project" value="UniProtKB-UniRule"/>
</dbReference>
<dbReference type="Pfam" id="PF10672">
    <property type="entry name" value="Methyltrans_SAM"/>
    <property type="match status" value="1"/>
</dbReference>
<dbReference type="PIRSF" id="PIRSF037618">
    <property type="entry name" value="RNA_Mtase_bacteria_prd"/>
    <property type="match status" value="1"/>
</dbReference>
<name>A0A656HJV2_THINJ</name>
<dbReference type="SMART" id="SM00981">
    <property type="entry name" value="THUMP"/>
    <property type="match status" value="1"/>
</dbReference>
<dbReference type="RefSeq" id="WP_002710442.1">
    <property type="nucleotide sequence ID" value="NZ_JH651384.1"/>
</dbReference>
<dbReference type="CDD" id="cd02440">
    <property type="entry name" value="AdoMet_MTases"/>
    <property type="match status" value="1"/>
</dbReference>
<evidence type="ECO:0000256" key="6">
    <source>
        <dbReference type="HAMAP-Rule" id="MF_01858"/>
    </source>
</evidence>
<dbReference type="InterPro" id="IPR054170">
    <property type="entry name" value="RlmL_1st"/>
</dbReference>
<dbReference type="EC" id="2.1.1.264" evidence="6"/>
<evidence type="ECO:0000313" key="9">
    <source>
        <dbReference type="EMBL" id="EIJ36573.1"/>
    </source>
</evidence>
<evidence type="ECO:0000256" key="3">
    <source>
        <dbReference type="ARBA" id="ARBA00022603"/>
    </source>
</evidence>
<evidence type="ECO:0000256" key="2">
    <source>
        <dbReference type="ARBA" id="ARBA00022552"/>
    </source>
</evidence>
<dbReference type="InterPro" id="IPR004114">
    <property type="entry name" value="THUMP_dom"/>
</dbReference>
<dbReference type="Pfam" id="PF01170">
    <property type="entry name" value="UPF0020"/>
    <property type="match status" value="1"/>
</dbReference>
<keyword evidence="4 6" id="KW-0808">Transferase</keyword>
<comment type="subcellular location">
    <subcellularLocation>
        <location evidence="6">Cytoplasm</location>
    </subcellularLocation>
</comment>
<evidence type="ECO:0000256" key="1">
    <source>
        <dbReference type="ARBA" id="ARBA00022490"/>
    </source>
</evidence>
<comment type="catalytic activity">
    <reaction evidence="6">
        <text>guanosine(2069) in 23S rRNA + S-adenosyl-L-methionine = N(2)-methylguanosine(2069) in 23S rRNA + S-adenosyl-L-homocysteine + H(+)</text>
        <dbReference type="Rhea" id="RHEA:43772"/>
        <dbReference type="Rhea" id="RHEA-COMP:10688"/>
        <dbReference type="Rhea" id="RHEA-COMP:10689"/>
        <dbReference type="ChEBI" id="CHEBI:15378"/>
        <dbReference type="ChEBI" id="CHEBI:57856"/>
        <dbReference type="ChEBI" id="CHEBI:59789"/>
        <dbReference type="ChEBI" id="CHEBI:74269"/>
        <dbReference type="ChEBI" id="CHEBI:74481"/>
        <dbReference type="EC" id="2.1.1.264"/>
    </reaction>
</comment>
<dbReference type="Proteomes" id="UP000005317">
    <property type="component" value="Unassembled WGS sequence"/>
</dbReference>
<protein>
    <recommendedName>
        <fullName evidence="6">Ribosomal RNA large subunit methyltransferase K/L</fullName>
    </recommendedName>
    <domain>
        <recommendedName>
            <fullName evidence="6">23S rRNA m2G2445 methyltransferase</fullName>
            <ecNumber evidence="6">2.1.1.173</ecNumber>
        </recommendedName>
        <alternativeName>
            <fullName evidence="6">rRNA (guanine-N(2)-)-methyltransferase RlmL</fullName>
        </alternativeName>
    </domain>
    <domain>
        <recommendedName>
            <fullName evidence="6">23S rRNA m7G2069 methyltransferase</fullName>
            <ecNumber evidence="6">2.1.1.264</ecNumber>
        </recommendedName>
        <alternativeName>
            <fullName evidence="6">rRNA (guanine-N(7)-)-methyltransferase RlmK</fullName>
        </alternativeName>
    </domain>
</protein>
<dbReference type="HAMAP" id="MF_01858">
    <property type="entry name" value="23SrRNA_methyltr_KL"/>
    <property type="match status" value="1"/>
</dbReference>
<dbReference type="EMBL" id="JH651384">
    <property type="protein sequence ID" value="EIJ36573.1"/>
    <property type="molecule type" value="Genomic_DNA"/>
</dbReference>
<dbReference type="PANTHER" id="PTHR43042:SF3">
    <property type="entry name" value="RIBOSOMAL RNA LARGE SUBUNIT METHYLTRANSFERASE YWBD-RELATED"/>
    <property type="match status" value="1"/>
</dbReference>
<keyword evidence="10" id="KW-1185">Reference proteome</keyword>
<keyword evidence="1 6" id="KW-0963">Cytoplasm</keyword>
<dbReference type="CDD" id="cd11715">
    <property type="entry name" value="THUMP_AdoMetMT"/>
    <property type="match status" value="1"/>
</dbReference>
<dbReference type="InterPro" id="IPR019614">
    <property type="entry name" value="SAM-dep_methyl-trfase"/>
</dbReference>
<accession>A0A656HJV2</accession>
<dbReference type="InterPro" id="IPR000241">
    <property type="entry name" value="RlmKL-like_Mtase"/>
</dbReference>
<dbReference type="OrthoDB" id="9809404at2"/>
<dbReference type="EC" id="2.1.1.173" evidence="6"/>
<evidence type="ECO:0000313" key="10">
    <source>
        <dbReference type="Proteomes" id="UP000005317"/>
    </source>
</evidence>
<dbReference type="AlphaFoldDB" id="A0A656HJV2"/>
<sequence length="714" mass="80795">MPSDTAQPLQWFFACPQFIEPLLADELTALGAEQVKIGHAGVQASGDLRFGYTTMLWSRLASRATLQLAQGYGKDQAELQTLIHSIPWDQHVHPDGTLKVRFFGRNDDIRNTQFGAQWVKDQIGDQFRSSHGERPSVSDNPDIVVAVNLHKGNASIGIELNQQSLHQRGYHDPDAHYPLRENLATAALIRAGWPVLLASDAAHLTLFDPLGAPSTFLIEGALMALDIAPGLLRGRTVTSRWLGHDATLWETLRDAARQRQAAGLERASRYTFSAAGNPAALLNLRTDWQAAGLLPSLLLPAPLGREGLGKEEENGATGLAITHLPYDETTTNVALQPIYTALGEQLASLPPGFHAAIFTDAKAPIALTNLFYSKEYRLLNGETECKLYTFDKLEQKERAANLFAEDLANRIKKNLRKLKPFIKRGDSNAYRVYDADIPEYAIAVDRYADWLHVQEYAPPKTIDEKVAQQRLEQALMTLPEVLEVRPDHIVLKQRKQQKGRNQYEKQGRAEQSLTVTEHGVKLKVNLIDYLDTGLFLDHRPMRRWMQQHAAGKSVLNLFCYTGAVSIHAAVGGAKRVDSVDMSATYLDWAEDNFHLNGLALEPYKYRFIQANAVEWLERCRSRYDLIFLDPPTFSNSKRMEDVFDVQRDHVELIRNCMRILEQDGVLVFSNNFRRFKLDLMIEADYQVQDYRIQSLPEDFQRDPKIHGCWLIRHR</sequence>
<dbReference type="GO" id="GO:0005737">
    <property type="term" value="C:cytoplasm"/>
    <property type="evidence" value="ECO:0007669"/>
    <property type="project" value="UniProtKB-SubCell"/>
</dbReference>
<dbReference type="Gene3D" id="3.30.2130.30">
    <property type="match status" value="1"/>
</dbReference>
<evidence type="ECO:0000256" key="7">
    <source>
        <dbReference type="PROSITE-ProRule" id="PRU00529"/>
    </source>
</evidence>
<gene>
    <name evidence="6" type="primary">rlmL</name>
    <name evidence="9" type="ORF">Thini_4081</name>
</gene>
<dbReference type="NCBIfam" id="NF008748">
    <property type="entry name" value="PRK11783.1"/>
    <property type="match status" value="1"/>
</dbReference>
<dbReference type="PROSITE" id="PS51165">
    <property type="entry name" value="THUMP"/>
    <property type="match status" value="1"/>
</dbReference>
<dbReference type="Pfam" id="PF22020">
    <property type="entry name" value="RlmL_1st"/>
    <property type="match status" value="1"/>
</dbReference>
<reference evidence="10" key="1">
    <citation type="journal article" date="2011" name="Stand. Genomic Sci.">
        <title>Genome sequence of the filamentous, gliding Thiothrix nivea neotype strain (JP2(T)).</title>
        <authorList>
            <person name="Lapidus A."/>
            <person name="Nolan M."/>
            <person name="Lucas S."/>
            <person name="Glavina Del Rio T."/>
            <person name="Tice H."/>
            <person name="Cheng J.F."/>
            <person name="Tapia R."/>
            <person name="Han C."/>
            <person name="Goodwin L."/>
            <person name="Pitluck S."/>
            <person name="Liolios K."/>
            <person name="Pagani I."/>
            <person name="Ivanova N."/>
            <person name="Huntemann M."/>
            <person name="Mavromatis K."/>
            <person name="Mikhailova N."/>
            <person name="Pati A."/>
            <person name="Chen A."/>
            <person name="Palaniappan K."/>
            <person name="Land M."/>
            <person name="Brambilla E.M."/>
            <person name="Rohde M."/>
            <person name="Abt B."/>
            <person name="Verbarg S."/>
            <person name="Goker M."/>
            <person name="Bristow J."/>
            <person name="Eisen J.A."/>
            <person name="Markowitz V."/>
            <person name="Hugenholtz P."/>
            <person name="Kyrpides N.C."/>
            <person name="Klenk H.P."/>
            <person name="Woyke T."/>
        </authorList>
    </citation>
    <scope>NUCLEOTIDE SEQUENCE [LARGE SCALE GENOMIC DNA]</scope>
    <source>
        <strain evidence="10">ATCC 35100 / DSM 5205 / JP2</strain>
    </source>
</reference>
<keyword evidence="3 6" id="KW-0489">Methyltransferase</keyword>
<proteinExistence type="inferred from homology"/>
<dbReference type="Gene3D" id="3.30.750.80">
    <property type="entry name" value="RNA methyltransferase domain (HRMD) like"/>
    <property type="match status" value="1"/>
</dbReference>
<dbReference type="GO" id="GO:0003723">
    <property type="term" value="F:RNA binding"/>
    <property type="evidence" value="ECO:0007669"/>
    <property type="project" value="UniProtKB-UniRule"/>
</dbReference>
<dbReference type="Gene3D" id="3.40.50.150">
    <property type="entry name" value="Vaccinia Virus protein VP39"/>
    <property type="match status" value="2"/>
</dbReference>
<dbReference type="InterPro" id="IPR017244">
    <property type="entry name" value="23SrRNA_methyltr_KL"/>
</dbReference>
<dbReference type="GO" id="GO:0070043">
    <property type="term" value="F:rRNA (guanine-N7-)-methyltransferase activity"/>
    <property type="evidence" value="ECO:0007669"/>
    <property type="project" value="UniProtKB-UniRule"/>
</dbReference>
<dbReference type="InterPro" id="IPR029063">
    <property type="entry name" value="SAM-dependent_MTases_sf"/>
</dbReference>
<evidence type="ECO:0000259" key="8">
    <source>
        <dbReference type="PROSITE" id="PS51165"/>
    </source>
</evidence>
<comment type="catalytic activity">
    <reaction evidence="6">
        <text>guanosine(2445) in 23S rRNA + S-adenosyl-L-methionine = N(2)-methylguanosine(2445) in 23S rRNA + S-adenosyl-L-homocysteine + H(+)</text>
        <dbReference type="Rhea" id="RHEA:42740"/>
        <dbReference type="Rhea" id="RHEA-COMP:10215"/>
        <dbReference type="Rhea" id="RHEA-COMP:10216"/>
        <dbReference type="ChEBI" id="CHEBI:15378"/>
        <dbReference type="ChEBI" id="CHEBI:57856"/>
        <dbReference type="ChEBI" id="CHEBI:59789"/>
        <dbReference type="ChEBI" id="CHEBI:74269"/>
        <dbReference type="ChEBI" id="CHEBI:74481"/>
        <dbReference type="EC" id="2.1.1.173"/>
    </reaction>
</comment>
<evidence type="ECO:0000256" key="4">
    <source>
        <dbReference type="ARBA" id="ARBA00022679"/>
    </source>
</evidence>
<keyword evidence="7" id="KW-0694">RNA-binding</keyword>
<keyword evidence="5 6" id="KW-0949">S-adenosyl-L-methionine</keyword>
<feature type="domain" description="THUMP" evidence="8">
    <location>
        <begin position="50"/>
        <end position="160"/>
    </location>
</feature>
<evidence type="ECO:0000256" key="5">
    <source>
        <dbReference type="ARBA" id="ARBA00022691"/>
    </source>
</evidence>
<organism evidence="9 10">
    <name type="scientific">Thiothrix nivea (strain ATCC 35100 / DSM 5205 / JP2)</name>
    <dbReference type="NCBI Taxonomy" id="870187"/>
    <lineage>
        <taxon>Bacteria</taxon>
        <taxon>Pseudomonadati</taxon>
        <taxon>Pseudomonadota</taxon>
        <taxon>Gammaproteobacteria</taxon>
        <taxon>Thiotrichales</taxon>
        <taxon>Thiotrichaceae</taxon>
        <taxon>Thiothrix</taxon>
    </lineage>
</organism>
<dbReference type="SUPFAM" id="SSF53335">
    <property type="entry name" value="S-adenosyl-L-methionine-dependent methyltransferases"/>
    <property type="match status" value="1"/>
</dbReference>
<dbReference type="PANTHER" id="PTHR43042">
    <property type="entry name" value="SAM-DEPENDENT METHYLTRANSFERASE"/>
    <property type="match status" value="1"/>
</dbReference>